<feature type="signal peptide" evidence="1">
    <location>
        <begin position="1"/>
        <end position="20"/>
    </location>
</feature>
<dbReference type="InterPro" id="IPR025665">
    <property type="entry name" value="Beta-barrel_OMP_2"/>
</dbReference>
<dbReference type="Pfam" id="PF13568">
    <property type="entry name" value="OMP_b-brl_2"/>
    <property type="match status" value="1"/>
</dbReference>
<accession>A0ABP8R437</accession>
<evidence type="ECO:0000313" key="3">
    <source>
        <dbReference type="EMBL" id="GAA4517694.1"/>
    </source>
</evidence>
<sequence length="215" mass="22629">MKKVLLSVGAALLLAVGAQAQTGFGLKAGVTLPSYNYGSTEDLSDTKSSTNFYITGYMNANVNPNFAIQPGISLQGKGAKLAELELGSNRYELTQNTMWLEVPVNFVGKLPLGGAELQLGAGPYVGFGLSGKNKLNRIGDDGDVSSNTLSEFKFGKDEYQKGVDFGANIMAGVKLGGGFLINANYGLGLTNIAGDKSFNSTVKNRVLSFGIGFEF</sequence>
<reference evidence="4" key="1">
    <citation type="journal article" date="2019" name="Int. J. Syst. Evol. Microbiol.">
        <title>The Global Catalogue of Microorganisms (GCM) 10K type strain sequencing project: providing services to taxonomists for standard genome sequencing and annotation.</title>
        <authorList>
            <consortium name="The Broad Institute Genomics Platform"/>
            <consortium name="The Broad Institute Genome Sequencing Center for Infectious Disease"/>
            <person name="Wu L."/>
            <person name="Ma J."/>
        </authorList>
    </citation>
    <scope>NUCLEOTIDE SEQUENCE [LARGE SCALE GENOMIC DNA]</scope>
    <source>
        <strain evidence="4">JCM 17858</strain>
    </source>
</reference>
<evidence type="ECO:0000313" key="4">
    <source>
        <dbReference type="Proteomes" id="UP001500394"/>
    </source>
</evidence>
<gene>
    <name evidence="3" type="ORF">GCM10023173_18490</name>
</gene>
<name>A0ABP8R437_9SPHI</name>
<feature type="domain" description="Outer membrane protein beta-barrel" evidence="2">
    <location>
        <begin position="20"/>
        <end position="193"/>
    </location>
</feature>
<evidence type="ECO:0000259" key="2">
    <source>
        <dbReference type="Pfam" id="PF13568"/>
    </source>
</evidence>
<keyword evidence="4" id="KW-1185">Reference proteome</keyword>
<organism evidence="3 4">
    <name type="scientific">Sphingobacterium thermophilum</name>
    <dbReference type="NCBI Taxonomy" id="768534"/>
    <lineage>
        <taxon>Bacteria</taxon>
        <taxon>Pseudomonadati</taxon>
        <taxon>Bacteroidota</taxon>
        <taxon>Sphingobacteriia</taxon>
        <taxon>Sphingobacteriales</taxon>
        <taxon>Sphingobacteriaceae</taxon>
        <taxon>Sphingobacterium</taxon>
    </lineage>
</organism>
<dbReference type="Proteomes" id="UP001500394">
    <property type="component" value="Unassembled WGS sequence"/>
</dbReference>
<evidence type="ECO:0000256" key="1">
    <source>
        <dbReference type="SAM" id="SignalP"/>
    </source>
</evidence>
<dbReference type="RefSeq" id="WP_345067797.1">
    <property type="nucleotide sequence ID" value="NZ_BAABGR010000027.1"/>
</dbReference>
<protein>
    <recommendedName>
        <fullName evidence="2">Outer membrane protein beta-barrel domain-containing protein</fullName>
    </recommendedName>
</protein>
<proteinExistence type="predicted"/>
<feature type="chain" id="PRO_5045794095" description="Outer membrane protein beta-barrel domain-containing protein" evidence="1">
    <location>
        <begin position="21"/>
        <end position="215"/>
    </location>
</feature>
<dbReference type="EMBL" id="BAABGR010000027">
    <property type="protein sequence ID" value="GAA4517694.1"/>
    <property type="molecule type" value="Genomic_DNA"/>
</dbReference>
<keyword evidence="1" id="KW-0732">Signal</keyword>
<comment type="caution">
    <text evidence="3">The sequence shown here is derived from an EMBL/GenBank/DDBJ whole genome shotgun (WGS) entry which is preliminary data.</text>
</comment>